<accession>A0AAV5QU29</accession>
<dbReference type="GeneID" id="90076205"/>
<keyword evidence="3" id="KW-1185">Reference proteome</keyword>
<sequence length="462" mass="52967">MKVRIAAIQLKPKFGDVAYNTLRASDIVSKLYKQDLPGPDILVLPELVFTGYNFKSPTHITPFLENFHAGVTKRSFFECPSIKWAIETSKTYQCFTVVGYPELFKDTIYNSSCLVSPIGSILFNYRKSFLYKTDKVWGAKENPVGFENFQLNLNKEYYRERKDLSKKFGVDESVFPRVHDQGKVLEPLVKNDGMVVEKISRVVHKKTDFDIAVENLDDKYSETSIKTAMGICMDLSNYEFKASFEKFEFSRYCLDNDVRLILFPMAWLSSVSPEITYEKKNDDVGKEKDTKFLQDQLDSMTKEVELTTNIKDDDGKVMVNDSCDVNSALKRVDIRDIANYDKNAIDSSNVNFWILRGVPLYNSFYKMNAKIPDNNKIRYIVLCNRTGMEDGVVYCGSTSIVKYTSESPVTLYEASQKESADVKKIQKTFQNFQELDNRNPSVEILGSLPTGREAVLIRDIEF</sequence>
<feature type="domain" description="CN hydrolase" evidence="1">
    <location>
        <begin position="3"/>
        <end position="352"/>
    </location>
</feature>
<dbReference type="EMBL" id="BTFZ01000019">
    <property type="protein sequence ID" value="GMM38216.1"/>
    <property type="molecule type" value="Genomic_DNA"/>
</dbReference>
<comment type="caution">
    <text evidence="2">The sequence shown here is derived from an EMBL/GenBank/DDBJ whole genome shotgun (WGS) entry which is preliminary data.</text>
</comment>
<gene>
    <name evidence="2" type="ORF">DASC09_055550</name>
</gene>
<dbReference type="GO" id="GO:0070773">
    <property type="term" value="F:protein-N-terminal glutamine amidohydrolase activity"/>
    <property type="evidence" value="ECO:0007669"/>
    <property type="project" value="InterPro"/>
</dbReference>
<protein>
    <submittedName>
        <fullName evidence="2">Amidase</fullName>
    </submittedName>
</protein>
<dbReference type="PANTHER" id="PTHR11750">
    <property type="entry name" value="PROTEIN N-TERMINAL AMIDASE"/>
    <property type="match status" value="1"/>
</dbReference>
<name>A0AAV5QU29_9ASCO</name>
<evidence type="ECO:0000313" key="3">
    <source>
        <dbReference type="Proteomes" id="UP001360560"/>
    </source>
</evidence>
<dbReference type="SUPFAM" id="SSF56317">
    <property type="entry name" value="Carbon-nitrogen hydrolase"/>
    <property type="match status" value="1"/>
</dbReference>
<dbReference type="InterPro" id="IPR036526">
    <property type="entry name" value="C-N_Hydrolase_sf"/>
</dbReference>
<dbReference type="Pfam" id="PF00795">
    <property type="entry name" value="CN_hydrolase"/>
    <property type="match status" value="1"/>
</dbReference>
<organism evidence="2 3">
    <name type="scientific">Saccharomycopsis crataegensis</name>
    <dbReference type="NCBI Taxonomy" id="43959"/>
    <lineage>
        <taxon>Eukaryota</taxon>
        <taxon>Fungi</taxon>
        <taxon>Dikarya</taxon>
        <taxon>Ascomycota</taxon>
        <taxon>Saccharomycotina</taxon>
        <taxon>Saccharomycetes</taxon>
        <taxon>Saccharomycopsidaceae</taxon>
        <taxon>Saccharomycopsis</taxon>
    </lineage>
</organism>
<dbReference type="AlphaFoldDB" id="A0AAV5QU29"/>
<reference evidence="2 3" key="1">
    <citation type="journal article" date="2023" name="Elife">
        <title>Identification of key yeast species and microbe-microbe interactions impacting larval growth of Drosophila in the wild.</title>
        <authorList>
            <person name="Mure A."/>
            <person name="Sugiura Y."/>
            <person name="Maeda R."/>
            <person name="Honda K."/>
            <person name="Sakurai N."/>
            <person name="Takahashi Y."/>
            <person name="Watada M."/>
            <person name="Katoh T."/>
            <person name="Gotoh A."/>
            <person name="Gotoh Y."/>
            <person name="Taniguchi I."/>
            <person name="Nakamura K."/>
            <person name="Hayashi T."/>
            <person name="Katayama T."/>
            <person name="Uemura T."/>
            <person name="Hattori Y."/>
        </authorList>
    </citation>
    <scope>NUCLEOTIDE SEQUENCE [LARGE SCALE GENOMIC DNA]</scope>
    <source>
        <strain evidence="2 3">SC-9</strain>
    </source>
</reference>
<dbReference type="Gene3D" id="3.60.110.10">
    <property type="entry name" value="Carbon-nitrogen hydrolase"/>
    <property type="match status" value="1"/>
</dbReference>
<dbReference type="GO" id="GO:0008418">
    <property type="term" value="F:protein-N-terminal asparagine amidohydrolase activity"/>
    <property type="evidence" value="ECO:0007669"/>
    <property type="project" value="InterPro"/>
</dbReference>
<dbReference type="GO" id="GO:0030163">
    <property type="term" value="P:protein catabolic process"/>
    <property type="evidence" value="ECO:0007669"/>
    <property type="project" value="TreeGrafter"/>
</dbReference>
<dbReference type="RefSeq" id="XP_064855212.1">
    <property type="nucleotide sequence ID" value="XM_064999140.1"/>
</dbReference>
<dbReference type="InterPro" id="IPR039703">
    <property type="entry name" value="Nta1"/>
</dbReference>
<dbReference type="InterPro" id="IPR003010">
    <property type="entry name" value="C-N_Hydrolase"/>
</dbReference>
<dbReference type="Proteomes" id="UP001360560">
    <property type="component" value="Unassembled WGS sequence"/>
</dbReference>
<dbReference type="PROSITE" id="PS50263">
    <property type="entry name" value="CN_HYDROLASE"/>
    <property type="match status" value="1"/>
</dbReference>
<evidence type="ECO:0000313" key="2">
    <source>
        <dbReference type="EMBL" id="GMM38216.1"/>
    </source>
</evidence>
<proteinExistence type="predicted"/>
<evidence type="ECO:0000259" key="1">
    <source>
        <dbReference type="PROSITE" id="PS50263"/>
    </source>
</evidence>
<dbReference type="PANTHER" id="PTHR11750:SF26">
    <property type="entry name" value="PROTEIN N-TERMINAL AMIDASE"/>
    <property type="match status" value="1"/>
</dbReference>